<dbReference type="InterPro" id="IPR001497">
    <property type="entry name" value="MethylDNA_cys_MeTrfase_AS"/>
</dbReference>
<name>A0A2R4XHL9_9BURK</name>
<dbReference type="GO" id="GO:0043565">
    <property type="term" value="F:sequence-specific DNA binding"/>
    <property type="evidence" value="ECO:0007669"/>
    <property type="project" value="InterPro"/>
</dbReference>
<evidence type="ECO:0000256" key="7">
    <source>
        <dbReference type="ARBA" id="ARBA00023204"/>
    </source>
</evidence>
<dbReference type="OrthoDB" id="9802228at2"/>
<evidence type="ECO:0000256" key="8">
    <source>
        <dbReference type="ARBA" id="ARBA00049348"/>
    </source>
</evidence>
<dbReference type="Proteomes" id="UP000244571">
    <property type="component" value="Chromosome"/>
</dbReference>
<organism evidence="10 11">
    <name type="scientific">Orrella marina</name>
    <dbReference type="NCBI Taxonomy" id="2163011"/>
    <lineage>
        <taxon>Bacteria</taxon>
        <taxon>Pseudomonadati</taxon>
        <taxon>Pseudomonadota</taxon>
        <taxon>Betaproteobacteria</taxon>
        <taxon>Burkholderiales</taxon>
        <taxon>Alcaligenaceae</taxon>
        <taxon>Orrella</taxon>
    </lineage>
</organism>
<dbReference type="Gene3D" id="1.10.10.60">
    <property type="entry name" value="Homeodomain-like"/>
    <property type="match status" value="1"/>
</dbReference>
<evidence type="ECO:0000256" key="3">
    <source>
        <dbReference type="ARBA" id="ARBA00022679"/>
    </source>
</evidence>
<dbReference type="SUPFAM" id="SSF53155">
    <property type="entry name" value="Methylated DNA-protein cysteine methyltransferase domain"/>
    <property type="match status" value="1"/>
</dbReference>
<keyword evidence="5" id="KW-0805">Transcription regulation</keyword>
<evidence type="ECO:0000256" key="5">
    <source>
        <dbReference type="ARBA" id="ARBA00023015"/>
    </source>
</evidence>
<dbReference type="PROSITE" id="PS00374">
    <property type="entry name" value="MGMT"/>
    <property type="match status" value="1"/>
</dbReference>
<dbReference type="PANTHER" id="PTHR10815:SF13">
    <property type="entry name" value="METHYLATED-DNA--PROTEIN-CYSTEINE METHYLTRANSFERASE"/>
    <property type="match status" value="1"/>
</dbReference>
<reference evidence="10 11" key="1">
    <citation type="submission" date="2018-04" db="EMBL/GenBank/DDBJ databases">
        <title>Bordetella sp. HZ20 isolated from seawater.</title>
        <authorList>
            <person name="Sun C."/>
        </authorList>
    </citation>
    <scope>NUCLEOTIDE SEQUENCE [LARGE SCALE GENOMIC DNA]</scope>
    <source>
        <strain evidence="10 11">HZ20</strain>
    </source>
</reference>
<evidence type="ECO:0000256" key="2">
    <source>
        <dbReference type="ARBA" id="ARBA00022603"/>
    </source>
</evidence>
<evidence type="ECO:0000256" key="4">
    <source>
        <dbReference type="ARBA" id="ARBA00022763"/>
    </source>
</evidence>
<evidence type="ECO:0000256" key="6">
    <source>
        <dbReference type="ARBA" id="ARBA00023163"/>
    </source>
</evidence>
<dbReference type="GO" id="GO:0003908">
    <property type="term" value="F:methylated-DNA-[protein]-cysteine S-methyltransferase activity"/>
    <property type="evidence" value="ECO:0007669"/>
    <property type="project" value="UniProtKB-EC"/>
</dbReference>
<dbReference type="Gene3D" id="1.10.10.10">
    <property type="entry name" value="Winged helix-like DNA-binding domain superfamily/Winged helix DNA-binding domain"/>
    <property type="match status" value="1"/>
</dbReference>
<evidence type="ECO:0000259" key="9">
    <source>
        <dbReference type="PROSITE" id="PS01124"/>
    </source>
</evidence>
<dbReference type="Gene3D" id="3.30.160.70">
    <property type="entry name" value="Methylated DNA-protein cysteine methyltransferase domain"/>
    <property type="match status" value="1"/>
</dbReference>
<dbReference type="GO" id="GO:0032259">
    <property type="term" value="P:methylation"/>
    <property type="evidence" value="ECO:0007669"/>
    <property type="project" value="UniProtKB-KW"/>
</dbReference>
<dbReference type="Pfam" id="PF01035">
    <property type="entry name" value="DNA_binding_1"/>
    <property type="match status" value="1"/>
</dbReference>
<gene>
    <name evidence="10" type="ORF">DBV39_05625</name>
</gene>
<dbReference type="GO" id="GO:0003700">
    <property type="term" value="F:DNA-binding transcription factor activity"/>
    <property type="evidence" value="ECO:0007669"/>
    <property type="project" value="InterPro"/>
</dbReference>
<accession>A0A2R4XHL9</accession>
<keyword evidence="4" id="KW-0227">DNA damage</keyword>
<keyword evidence="6" id="KW-0804">Transcription</keyword>
<dbReference type="SUPFAM" id="SSF46689">
    <property type="entry name" value="Homeodomain-like"/>
    <property type="match status" value="1"/>
</dbReference>
<dbReference type="GO" id="GO:0006281">
    <property type="term" value="P:DNA repair"/>
    <property type="evidence" value="ECO:0007669"/>
    <property type="project" value="UniProtKB-KW"/>
</dbReference>
<evidence type="ECO:0000256" key="1">
    <source>
        <dbReference type="ARBA" id="ARBA00001286"/>
    </source>
</evidence>
<comment type="catalytic activity">
    <reaction evidence="8">
        <text>a 6-O-methyl-2'-deoxyguanosine in DNA + L-cysteinyl-[protein] = S-methyl-L-cysteinyl-[protein] + a 2'-deoxyguanosine in DNA</text>
        <dbReference type="Rhea" id="RHEA:24000"/>
        <dbReference type="Rhea" id="RHEA-COMP:10131"/>
        <dbReference type="Rhea" id="RHEA-COMP:10132"/>
        <dbReference type="Rhea" id="RHEA-COMP:11367"/>
        <dbReference type="Rhea" id="RHEA-COMP:11368"/>
        <dbReference type="ChEBI" id="CHEBI:29950"/>
        <dbReference type="ChEBI" id="CHEBI:82612"/>
        <dbReference type="ChEBI" id="CHEBI:85445"/>
        <dbReference type="ChEBI" id="CHEBI:85448"/>
        <dbReference type="EC" id="2.1.1.63"/>
    </reaction>
</comment>
<dbReference type="InterPro" id="IPR036217">
    <property type="entry name" value="MethylDNA_cys_MeTrfase_DNAb"/>
</dbReference>
<dbReference type="EMBL" id="CP028901">
    <property type="protein sequence ID" value="AWB33271.1"/>
    <property type="molecule type" value="Genomic_DNA"/>
</dbReference>
<keyword evidence="7" id="KW-0234">DNA repair</keyword>
<keyword evidence="2 10" id="KW-0489">Methyltransferase</keyword>
<dbReference type="PANTHER" id="PTHR10815">
    <property type="entry name" value="METHYLATED-DNA--PROTEIN-CYSTEINE METHYLTRANSFERASE"/>
    <property type="match status" value="1"/>
</dbReference>
<dbReference type="PROSITE" id="PS01124">
    <property type="entry name" value="HTH_ARAC_FAMILY_2"/>
    <property type="match status" value="1"/>
</dbReference>
<proteinExistence type="predicted"/>
<dbReference type="InterPro" id="IPR036388">
    <property type="entry name" value="WH-like_DNA-bd_sf"/>
</dbReference>
<dbReference type="KEGG" id="boz:DBV39_05625"/>
<feature type="domain" description="HTH araC/xylS-type" evidence="9">
    <location>
        <begin position="16"/>
        <end position="113"/>
    </location>
</feature>
<comment type="catalytic activity">
    <reaction evidence="1">
        <text>a 4-O-methyl-thymidine in DNA + L-cysteinyl-[protein] = a thymidine in DNA + S-methyl-L-cysteinyl-[protein]</text>
        <dbReference type="Rhea" id="RHEA:53428"/>
        <dbReference type="Rhea" id="RHEA-COMP:10131"/>
        <dbReference type="Rhea" id="RHEA-COMP:10132"/>
        <dbReference type="Rhea" id="RHEA-COMP:13555"/>
        <dbReference type="Rhea" id="RHEA-COMP:13556"/>
        <dbReference type="ChEBI" id="CHEBI:29950"/>
        <dbReference type="ChEBI" id="CHEBI:82612"/>
        <dbReference type="ChEBI" id="CHEBI:137386"/>
        <dbReference type="ChEBI" id="CHEBI:137387"/>
        <dbReference type="EC" id="2.1.1.63"/>
    </reaction>
</comment>
<keyword evidence="11" id="KW-1185">Reference proteome</keyword>
<dbReference type="InterPro" id="IPR014048">
    <property type="entry name" value="MethylDNA_cys_MeTrfase_DNA-bd"/>
</dbReference>
<protein>
    <submittedName>
        <fullName evidence="10">6-O-methylguanine DNA methyltransferase</fullName>
    </submittedName>
</protein>
<dbReference type="NCBIfam" id="TIGR00589">
    <property type="entry name" value="ogt"/>
    <property type="match status" value="1"/>
</dbReference>
<dbReference type="RefSeq" id="WP_108620700.1">
    <property type="nucleotide sequence ID" value="NZ_CP028901.1"/>
</dbReference>
<dbReference type="SMART" id="SM00342">
    <property type="entry name" value="HTH_ARAC"/>
    <property type="match status" value="1"/>
</dbReference>
<evidence type="ECO:0000313" key="10">
    <source>
        <dbReference type="EMBL" id="AWB33271.1"/>
    </source>
</evidence>
<dbReference type="SUPFAM" id="SSF46767">
    <property type="entry name" value="Methylated DNA-protein cysteine methyltransferase, C-terminal domain"/>
    <property type="match status" value="1"/>
</dbReference>
<keyword evidence="3 10" id="KW-0808">Transferase</keyword>
<dbReference type="InterPro" id="IPR018060">
    <property type="entry name" value="HTH_AraC"/>
</dbReference>
<dbReference type="InterPro" id="IPR009057">
    <property type="entry name" value="Homeodomain-like_sf"/>
</dbReference>
<dbReference type="InterPro" id="IPR036631">
    <property type="entry name" value="MGMT_N_sf"/>
</dbReference>
<sequence length="318" mass="35071">MSAQHPEDIRSYQQVARAIEFIRAHAREQPGLETVARAVGMSPYHFQRLFARWAGISPKRFLQVLTRDHARSLLLEHGSTLEISHELGLSGPSRLHDLMISCEAMTPGEIRSQGGGLSLRYARAVSPFGVTLLGWSERGVCHLSFEDEDSDIPQSARVSPGSGTNDGLVPGCLRSLLPAAGWIEDRDGAQDLVRRIFSGFAIMGANPAEPAHGVSAEPHKEKKDHRIHLLLKGTNYQVKVWEALIQLGDRPVVSYQQLARGIGQPGAQRAVASAVASNPIGWLIPCHRVIRQQGEFGQYRWGATRKQAMLGWEMASRR</sequence>
<dbReference type="Pfam" id="PF12833">
    <property type="entry name" value="HTH_18"/>
    <property type="match status" value="1"/>
</dbReference>
<dbReference type="CDD" id="cd06445">
    <property type="entry name" value="ATase"/>
    <property type="match status" value="1"/>
</dbReference>
<dbReference type="AlphaFoldDB" id="A0A2R4XHL9"/>
<evidence type="ECO:0000313" key="11">
    <source>
        <dbReference type="Proteomes" id="UP000244571"/>
    </source>
</evidence>